<dbReference type="PANTHER" id="PTHR10039">
    <property type="entry name" value="AMELOGENIN"/>
    <property type="match status" value="1"/>
</dbReference>
<dbReference type="Pfam" id="PF24883">
    <property type="entry name" value="NPHP3_N"/>
    <property type="match status" value="1"/>
</dbReference>
<feature type="region of interest" description="Disordered" evidence="2">
    <location>
        <begin position="249"/>
        <end position="272"/>
    </location>
</feature>
<organism evidence="4 5">
    <name type="scientific">Ephemerocybe angulata</name>
    <dbReference type="NCBI Taxonomy" id="980116"/>
    <lineage>
        <taxon>Eukaryota</taxon>
        <taxon>Fungi</taxon>
        <taxon>Dikarya</taxon>
        <taxon>Basidiomycota</taxon>
        <taxon>Agaricomycotina</taxon>
        <taxon>Agaricomycetes</taxon>
        <taxon>Agaricomycetidae</taxon>
        <taxon>Agaricales</taxon>
        <taxon>Agaricineae</taxon>
        <taxon>Psathyrellaceae</taxon>
        <taxon>Ephemerocybe</taxon>
    </lineage>
</organism>
<dbReference type="Proteomes" id="UP000541558">
    <property type="component" value="Unassembled WGS sequence"/>
</dbReference>
<evidence type="ECO:0000256" key="2">
    <source>
        <dbReference type="SAM" id="MobiDB-lite"/>
    </source>
</evidence>
<keyword evidence="5" id="KW-1185">Reference proteome</keyword>
<dbReference type="PANTHER" id="PTHR10039:SF14">
    <property type="entry name" value="NACHT DOMAIN-CONTAINING PROTEIN"/>
    <property type="match status" value="1"/>
</dbReference>
<dbReference type="InterPro" id="IPR056884">
    <property type="entry name" value="NPHP3-like_N"/>
</dbReference>
<keyword evidence="1" id="KW-0677">Repeat</keyword>
<evidence type="ECO:0000259" key="3">
    <source>
        <dbReference type="Pfam" id="PF24883"/>
    </source>
</evidence>
<proteinExistence type="predicted"/>
<dbReference type="InterPro" id="IPR027417">
    <property type="entry name" value="P-loop_NTPase"/>
</dbReference>
<dbReference type="OrthoDB" id="5967843at2759"/>
<dbReference type="EMBL" id="JAACJK010000121">
    <property type="protein sequence ID" value="KAF5329183.1"/>
    <property type="molecule type" value="Genomic_DNA"/>
</dbReference>
<protein>
    <recommendedName>
        <fullName evidence="3">Nephrocystin 3-like N-terminal domain-containing protein</fullName>
    </recommendedName>
</protein>
<evidence type="ECO:0000256" key="1">
    <source>
        <dbReference type="ARBA" id="ARBA00022737"/>
    </source>
</evidence>
<gene>
    <name evidence="4" type="ORF">D9611_013195</name>
</gene>
<reference evidence="4 5" key="1">
    <citation type="journal article" date="2020" name="ISME J.">
        <title>Uncovering the hidden diversity of litter-decomposition mechanisms in mushroom-forming fungi.</title>
        <authorList>
            <person name="Floudas D."/>
            <person name="Bentzer J."/>
            <person name="Ahren D."/>
            <person name="Johansson T."/>
            <person name="Persson P."/>
            <person name="Tunlid A."/>
        </authorList>
    </citation>
    <scope>NUCLEOTIDE SEQUENCE [LARGE SCALE GENOMIC DNA]</scope>
    <source>
        <strain evidence="4 5">CBS 175.51</strain>
    </source>
</reference>
<evidence type="ECO:0000313" key="4">
    <source>
        <dbReference type="EMBL" id="KAF5329183.1"/>
    </source>
</evidence>
<comment type="caution">
    <text evidence="4">The sequence shown here is derived from an EMBL/GenBank/DDBJ whole genome shotgun (WGS) entry which is preliminary data.</text>
</comment>
<feature type="region of interest" description="Disordered" evidence="2">
    <location>
        <begin position="50"/>
        <end position="69"/>
    </location>
</feature>
<name>A0A8H5BVB0_9AGAR</name>
<dbReference type="Gene3D" id="3.40.50.300">
    <property type="entry name" value="P-loop containing nucleotide triphosphate hydrolases"/>
    <property type="match status" value="1"/>
</dbReference>
<dbReference type="SUPFAM" id="SSF52540">
    <property type="entry name" value="P-loop containing nucleoside triphosphate hydrolases"/>
    <property type="match status" value="1"/>
</dbReference>
<dbReference type="AlphaFoldDB" id="A0A8H5BVB0"/>
<evidence type="ECO:0000313" key="5">
    <source>
        <dbReference type="Proteomes" id="UP000541558"/>
    </source>
</evidence>
<sequence>MSTSVTIPPSDGLCNSSTDRCSHHCVHNYYAGVHNLQNVGNAVLGRNYGHIGQQAPSGDQRGAPERLRGDESPSIELLKVLAKNVASSAIHDSDERFNAPRCMPETRTEAQEEILNWISEPYNDTAAEKILWVTGPVGTGKTAILSSIAERCKEKGHLAASFFFSPFSADRRCLTATLASQLLEHRGLRGIREHILSALQHYPFVLTKNLKQQFDTLILGPLLELKQRGGLSTTAPLLILLIDGLEECDSEPSQDSSTPTPTTSKGSPLSPVRIKDDDQREVLYFLLHAVNNPFLPFRVVLTSRPERAIRGFFGTDGKAITRELVLDDEYSPDADIARFCDLRFSIICHSSGLPTDWPGAEKKQLLLKLASGRFICAAKIMRFIEGASLPAKKAGSSARLSTPSQRLDRILSLFLSPSPLSSLDIRSVLGTSRETADSLYGTEAWNRYEASHKDTDLVKAVGFYQQAQIVRAEGEMDERIEKLHRKGTAIWSQYCAAEDKHVNSQLVTEAIDFYNQALIRSKGGHHLRPGILIDLTFALLAVDPLSRQNVAGLSLNLRASISV</sequence>
<feature type="domain" description="Nephrocystin 3-like N-terminal" evidence="3">
    <location>
        <begin position="112"/>
        <end position="251"/>
    </location>
</feature>
<feature type="compositionally biased region" description="Low complexity" evidence="2">
    <location>
        <begin position="253"/>
        <end position="271"/>
    </location>
</feature>
<accession>A0A8H5BVB0</accession>